<proteinExistence type="predicted"/>
<name>A0A081N6H1_9GAMM</name>
<organism evidence="5 6">
    <name type="scientific">Endozoicomonas numazuensis</name>
    <dbReference type="NCBI Taxonomy" id="1137799"/>
    <lineage>
        <taxon>Bacteria</taxon>
        <taxon>Pseudomonadati</taxon>
        <taxon>Pseudomonadota</taxon>
        <taxon>Gammaproteobacteria</taxon>
        <taxon>Oceanospirillales</taxon>
        <taxon>Endozoicomonadaceae</taxon>
        <taxon>Endozoicomonas</taxon>
    </lineage>
</organism>
<dbReference type="GO" id="GO:0000976">
    <property type="term" value="F:transcription cis-regulatory region binding"/>
    <property type="evidence" value="ECO:0007669"/>
    <property type="project" value="TreeGrafter"/>
</dbReference>
<keyword evidence="6" id="KW-1185">Reference proteome</keyword>
<dbReference type="InterPro" id="IPR009057">
    <property type="entry name" value="Homeodomain-like_sf"/>
</dbReference>
<comment type="caution">
    <text evidence="5">The sequence shown here is derived from an EMBL/GenBank/DDBJ whole genome shotgun (WGS) entry which is preliminary data.</text>
</comment>
<evidence type="ECO:0000256" key="3">
    <source>
        <dbReference type="ARBA" id="ARBA00023163"/>
    </source>
</evidence>
<dbReference type="PANTHER" id="PTHR47894">
    <property type="entry name" value="HTH-TYPE TRANSCRIPTIONAL REGULATOR GADX"/>
    <property type="match status" value="1"/>
</dbReference>
<dbReference type="AlphaFoldDB" id="A0A081N6H1"/>
<keyword evidence="3" id="KW-0804">Transcription</keyword>
<dbReference type="InterPro" id="IPR018060">
    <property type="entry name" value="HTH_AraC"/>
</dbReference>
<evidence type="ECO:0000256" key="2">
    <source>
        <dbReference type="ARBA" id="ARBA00023125"/>
    </source>
</evidence>
<dbReference type="OrthoDB" id="9783876at2"/>
<sequence>MEDLIRIHHYRGTQPQRLRNVSIYTPSIFSVMTGHKVLKWHQDNLSFHQKNWLITSSNESLTFVNEPTRNPFHSMQIAFLEPPDEHLINATAPSRKALGKTPDFSPSPSLLMLWQQLQSITATPYSKAVQRHILQAFYQQLWEEGGLPLLFPDTGMTTRERLARHLSNNPAGPHSLESCSRSLGVSKATLARHLTREATSFRDILAEVRMTYSLNLMQQRTYSQLDLALQCGYQSESRFSQRFRQQFGITPRQYMKTLI</sequence>
<dbReference type="PROSITE" id="PS01124">
    <property type="entry name" value="HTH_ARAC_FAMILY_2"/>
    <property type="match status" value="1"/>
</dbReference>
<feature type="domain" description="HTH araC/xylS-type" evidence="4">
    <location>
        <begin position="160"/>
        <end position="257"/>
    </location>
</feature>
<dbReference type="SMART" id="SM00342">
    <property type="entry name" value="HTH_ARAC"/>
    <property type="match status" value="1"/>
</dbReference>
<gene>
    <name evidence="5" type="ORF">GZ78_25740</name>
</gene>
<protein>
    <recommendedName>
        <fullName evidence="4">HTH araC/xylS-type domain-containing protein</fullName>
    </recommendedName>
</protein>
<dbReference type="PANTHER" id="PTHR47894:SF4">
    <property type="entry name" value="HTH-TYPE TRANSCRIPTIONAL REGULATOR GADX"/>
    <property type="match status" value="1"/>
</dbReference>
<dbReference type="RefSeq" id="WP_034841842.1">
    <property type="nucleotide sequence ID" value="NZ_JOKH01000008.1"/>
</dbReference>
<dbReference type="SUPFAM" id="SSF46689">
    <property type="entry name" value="Homeodomain-like"/>
    <property type="match status" value="1"/>
</dbReference>
<dbReference type="GO" id="GO:0005829">
    <property type="term" value="C:cytosol"/>
    <property type="evidence" value="ECO:0007669"/>
    <property type="project" value="TreeGrafter"/>
</dbReference>
<dbReference type="PRINTS" id="PR00032">
    <property type="entry name" value="HTHARAC"/>
</dbReference>
<dbReference type="InterPro" id="IPR020449">
    <property type="entry name" value="Tscrpt_reg_AraC-type_HTH"/>
</dbReference>
<reference evidence="5 6" key="1">
    <citation type="submission" date="2014-06" db="EMBL/GenBank/DDBJ databases">
        <title>Whole Genome Sequences of Three Symbiotic Endozoicomonas Bacteria.</title>
        <authorList>
            <person name="Neave M.J."/>
            <person name="Apprill A."/>
            <person name="Voolstra C.R."/>
        </authorList>
    </citation>
    <scope>NUCLEOTIDE SEQUENCE [LARGE SCALE GENOMIC DNA]</scope>
    <source>
        <strain evidence="5 6">DSM 25634</strain>
    </source>
</reference>
<evidence type="ECO:0000313" key="5">
    <source>
        <dbReference type="EMBL" id="KEQ14044.1"/>
    </source>
</evidence>
<dbReference type="STRING" id="1137799.GZ78_25740"/>
<dbReference type="Gene3D" id="1.10.10.60">
    <property type="entry name" value="Homeodomain-like"/>
    <property type="match status" value="1"/>
</dbReference>
<dbReference type="Proteomes" id="UP000028073">
    <property type="component" value="Unassembled WGS sequence"/>
</dbReference>
<dbReference type="eggNOG" id="COG2207">
    <property type="taxonomic scope" value="Bacteria"/>
</dbReference>
<dbReference type="GO" id="GO:0003700">
    <property type="term" value="F:DNA-binding transcription factor activity"/>
    <property type="evidence" value="ECO:0007669"/>
    <property type="project" value="InterPro"/>
</dbReference>
<dbReference type="EMBL" id="JOKH01000008">
    <property type="protein sequence ID" value="KEQ14044.1"/>
    <property type="molecule type" value="Genomic_DNA"/>
</dbReference>
<evidence type="ECO:0000313" key="6">
    <source>
        <dbReference type="Proteomes" id="UP000028073"/>
    </source>
</evidence>
<dbReference type="Pfam" id="PF12833">
    <property type="entry name" value="HTH_18"/>
    <property type="match status" value="1"/>
</dbReference>
<keyword evidence="2" id="KW-0238">DNA-binding</keyword>
<accession>A0A081N6H1</accession>
<evidence type="ECO:0000259" key="4">
    <source>
        <dbReference type="PROSITE" id="PS01124"/>
    </source>
</evidence>
<keyword evidence="1" id="KW-0805">Transcription regulation</keyword>
<evidence type="ECO:0000256" key="1">
    <source>
        <dbReference type="ARBA" id="ARBA00023015"/>
    </source>
</evidence>